<dbReference type="EMBL" id="JRAA01000002">
    <property type="protein sequence ID" value="KHF25216.1"/>
    <property type="molecule type" value="Genomic_DNA"/>
</dbReference>
<evidence type="ECO:0000313" key="13">
    <source>
        <dbReference type="EMBL" id="KHF25216.1"/>
    </source>
</evidence>
<evidence type="ECO:0000256" key="2">
    <source>
        <dbReference type="ARBA" id="ARBA00022527"/>
    </source>
</evidence>
<dbReference type="NCBIfam" id="NF008738">
    <property type="entry name" value="PRK11768.1"/>
    <property type="match status" value="1"/>
</dbReference>
<feature type="binding site" evidence="11">
    <location>
        <position position="210"/>
    </location>
    <ligand>
        <name>Mg(2+)</name>
        <dbReference type="ChEBI" id="CHEBI:18420"/>
    </ligand>
</feature>
<dbReference type="PATRIC" id="fig|2340.3.peg.1843"/>
<evidence type="ECO:0000256" key="6">
    <source>
        <dbReference type="ARBA" id="ARBA00022741"/>
    </source>
</evidence>
<keyword evidence="10 11" id="KW-0346">Stress response</keyword>
<keyword evidence="7 11" id="KW-0418">Kinase</keyword>
<evidence type="ECO:0000256" key="10">
    <source>
        <dbReference type="ARBA" id="ARBA00023016"/>
    </source>
</evidence>
<dbReference type="OrthoDB" id="5392197at2"/>
<dbReference type="Gene3D" id="3.30.200.70">
    <property type="match status" value="1"/>
</dbReference>
<dbReference type="AlphaFoldDB" id="A0A0B0HCM6"/>
<feature type="site" description="ATP" evidence="11">
    <location>
        <position position="39"/>
    </location>
</feature>
<comment type="cofactor">
    <cofactor evidence="11">
        <name>Mg(2+)</name>
        <dbReference type="ChEBI" id="CHEBI:18420"/>
    </cofactor>
</comment>
<dbReference type="SUPFAM" id="SSF56112">
    <property type="entry name" value="Protein kinase-like (PK-like)"/>
    <property type="match status" value="1"/>
</dbReference>
<feature type="active site" description="Proton acceptor" evidence="11">
    <location>
        <position position="205"/>
    </location>
</feature>
<keyword evidence="15" id="KW-1185">Reference proteome</keyword>
<proteinExistence type="inferred from homology"/>
<dbReference type="EMBL" id="MPNX01000021">
    <property type="protein sequence ID" value="OOY34151.1"/>
    <property type="molecule type" value="Genomic_DNA"/>
</dbReference>
<accession>A0A0B0HCM6</accession>
<comment type="subcellular location">
    <subcellularLocation>
        <location evidence="11">Cytoplasm</location>
    </subcellularLocation>
</comment>
<feature type="binding site" evidence="11">
    <location>
        <position position="222"/>
    </location>
    <ligand>
        <name>Mg(2+)</name>
        <dbReference type="ChEBI" id="CHEBI:18420"/>
    </ligand>
</feature>
<keyword evidence="3 11" id="KW-0597">Phosphoprotein</keyword>
<evidence type="ECO:0000256" key="3">
    <source>
        <dbReference type="ARBA" id="ARBA00022553"/>
    </source>
</evidence>
<evidence type="ECO:0000256" key="11">
    <source>
        <dbReference type="HAMAP-Rule" id="MF_01497"/>
    </source>
</evidence>
<dbReference type="InterPro" id="IPR002575">
    <property type="entry name" value="Aminoglycoside_PTrfase"/>
</dbReference>
<evidence type="ECO:0000256" key="1">
    <source>
        <dbReference type="ARBA" id="ARBA00022490"/>
    </source>
</evidence>
<dbReference type="Pfam" id="PF01636">
    <property type="entry name" value="APH"/>
    <property type="match status" value="1"/>
</dbReference>
<keyword evidence="8 11" id="KW-0067">ATP-binding</keyword>
<dbReference type="Proteomes" id="UP000030856">
    <property type="component" value="Unassembled WGS sequence"/>
</dbReference>
<feature type="domain" description="Aminoglycoside phosphotransferase" evidence="12">
    <location>
        <begin position="39"/>
        <end position="258"/>
    </location>
</feature>
<dbReference type="RefSeq" id="WP_043117432.1">
    <property type="nucleotide sequence ID" value="NZ_JRAA01000002.1"/>
</dbReference>
<protein>
    <recommendedName>
        <fullName evidence="11">Stress response kinase A</fullName>
        <ecNumber evidence="11">2.7.11.1</ecNumber>
    </recommendedName>
    <alternativeName>
        <fullName evidence="11">Serine/threonine-protein kinase SrkA</fullName>
    </alternativeName>
</protein>
<dbReference type="eggNOG" id="COG2334">
    <property type="taxonomic scope" value="Bacteria"/>
</dbReference>
<evidence type="ECO:0000259" key="12">
    <source>
        <dbReference type="Pfam" id="PF01636"/>
    </source>
</evidence>
<comment type="similarity">
    <text evidence="11">Belongs to the SrkA/RdoA protein kinase family.</text>
</comment>
<dbReference type="GO" id="GO:0005524">
    <property type="term" value="F:ATP binding"/>
    <property type="evidence" value="ECO:0007669"/>
    <property type="project" value="UniProtKB-UniRule"/>
</dbReference>
<sequence>MGEQHVGEHPFDRLTPDFIIDAVESLGHLSDGRIFALNSYENRVYQVGLEEETPLIAKFYRPGRWTNEQILEEHNFCFELSESDISIVAPLRDESGNSLFEHEGFRFSLYPRCGGRAPEFDNLDNLFHIGQVLGRLHHIGSLKPFAHRPLLDVKSFGHQSADFIAEEFIPSALKLPYRSLVDDLLQLLDEIYQPHQQELIRVHGDCHVGNLLWRDETPHFVDFDDARMAPAIQDVWMLLSGDRERRTAQLSEIVEGYNEFNDFNASEICLIEAFRTLRMMHYAAWLAQRWHDPAFPKNFPDITGDRYWEEHILELREQFSLLQEEPLQLW</sequence>
<comment type="function">
    <text evidence="11">A protein kinase that phosphorylates Ser and Thr residues. Probably acts to suppress the effects of stress linked to accumulation of reactive oxygen species. Probably involved in the extracytoplasmic stress response.</text>
</comment>
<dbReference type="Proteomes" id="UP000190962">
    <property type="component" value="Unassembled WGS sequence"/>
</dbReference>
<keyword evidence="1 11" id="KW-0963">Cytoplasm</keyword>
<evidence type="ECO:0000313" key="15">
    <source>
        <dbReference type="Proteomes" id="UP000030856"/>
    </source>
</evidence>
<evidence type="ECO:0000313" key="16">
    <source>
        <dbReference type="Proteomes" id="UP000190962"/>
    </source>
</evidence>
<evidence type="ECO:0000256" key="4">
    <source>
        <dbReference type="ARBA" id="ARBA00022679"/>
    </source>
</evidence>
<evidence type="ECO:0000313" key="14">
    <source>
        <dbReference type="EMBL" id="OOY34151.1"/>
    </source>
</evidence>
<keyword evidence="2 11" id="KW-0723">Serine/threonine-protein kinase</keyword>
<feature type="active site" evidence="11">
    <location>
        <position position="222"/>
    </location>
</feature>
<comment type="caution">
    <text evidence="13">The sequence shown here is derived from an EMBL/GenBank/DDBJ whole genome shotgun (WGS) entry which is preliminary data.</text>
</comment>
<dbReference type="Gene3D" id="1.20.1270.170">
    <property type="match status" value="1"/>
</dbReference>
<dbReference type="PANTHER" id="PTHR39573">
    <property type="entry name" value="STRESS RESPONSE KINASE A"/>
    <property type="match status" value="1"/>
</dbReference>
<dbReference type="EC" id="2.7.11.1" evidence="11"/>
<evidence type="ECO:0000256" key="9">
    <source>
        <dbReference type="ARBA" id="ARBA00022842"/>
    </source>
</evidence>
<dbReference type="Gene3D" id="1.10.510.10">
    <property type="entry name" value="Transferase(Phosphotransferase) domain 1"/>
    <property type="match status" value="1"/>
</dbReference>
<evidence type="ECO:0000256" key="5">
    <source>
        <dbReference type="ARBA" id="ARBA00022723"/>
    </source>
</evidence>
<dbReference type="GO" id="GO:0000287">
    <property type="term" value="F:magnesium ion binding"/>
    <property type="evidence" value="ECO:0007669"/>
    <property type="project" value="UniProtKB-UniRule"/>
</dbReference>
<dbReference type="InterPro" id="IPR032882">
    <property type="entry name" value="SrkA/RdoA"/>
</dbReference>
<evidence type="ECO:0000256" key="8">
    <source>
        <dbReference type="ARBA" id="ARBA00022840"/>
    </source>
</evidence>
<comment type="catalytic activity">
    <reaction evidence="11">
        <text>L-threonyl-[protein] + ATP = O-phospho-L-threonyl-[protein] + ADP + H(+)</text>
        <dbReference type="Rhea" id="RHEA:46608"/>
        <dbReference type="Rhea" id="RHEA-COMP:11060"/>
        <dbReference type="Rhea" id="RHEA-COMP:11605"/>
        <dbReference type="ChEBI" id="CHEBI:15378"/>
        <dbReference type="ChEBI" id="CHEBI:30013"/>
        <dbReference type="ChEBI" id="CHEBI:30616"/>
        <dbReference type="ChEBI" id="CHEBI:61977"/>
        <dbReference type="ChEBI" id="CHEBI:456216"/>
        <dbReference type="EC" id="2.7.11.1"/>
    </reaction>
</comment>
<organism evidence="13 15">
    <name type="scientific">Solemya velum gill symbiont</name>
    <dbReference type="NCBI Taxonomy" id="2340"/>
    <lineage>
        <taxon>Bacteria</taxon>
        <taxon>Pseudomonadati</taxon>
        <taxon>Pseudomonadota</taxon>
        <taxon>Gammaproteobacteria</taxon>
        <taxon>sulfur-oxidizing symbionts</taxon>
    </lineage>
</organism>
<dbReference type="InterPro" id="IPR011009">
    <property type="entry name" value="Kinase-like_dom_sf"/>
</dbReference>
<evidence type="ECO:0000256" key="7">
    <source>
        <dbReference type="ARBA" id="ARBA00022777"/>
    </source>
</evidence>
<reference evidence="13 15" key="1">
    <citation type="journal article" date="2014" name="BMC Genomics">
        <title>The genome of the intracellular bacterium of the coastal bivalve, Solemya velum: a blueprint for thriving in and out of symbiosis.</title>
        <authorList>
            <person name="Dmytrenko O."/>
            <person name="Russell S.L."/>
            <person name="Loo W.T."/>
            <person name="Fontanez K.M."/>
            <person name="Liao L."/>
            <person name="Roeselers G."/>
            <person name="Sharma R."/>
            <person name="Stewart F.J."/>
            <person name="Newton I.L."/>
            <person name="Woyke T."/>
            <person name="Wu D."/>
            <person name="Lang J.M."/>
            <person name="Eisen J.A."/>
            <person name="Cavanaugh C.M."/>
        </authorList>
    </citation>
    <scope>NUCLEOTIDE SEQUENCE [LARGE SCALE GENOMIC DNA]</scope>
    <source>
        <strain evidence="13 15">WH</strain>
    </source>
</reference>
<keyword evidence="5 11" id="KW-0479">Metal-binding</keyword>
<reference evidence="14 16" key="2">
    <citation type="submission" date="2016-11" db="EMBL/GenBank/DDBJ databases">
        <title>Mixed transmission modes and dynamic genome evolution in an obligate animal-bacterial symbiosis.</title>
        <authorList>
            <person name="Russell S.L."/>
            <person name="Corbett-Detig R.B."/>
            <person name="Cavanaugh C.M."/>
        </authorList>
    </citation>
    <scope>NUCLEOTIDE SEQUENCE [LARGE SCALE GENOMIC DNA]</scope>
    <source>
        <strain evidence="14">MA-KB16</strain>
    </source>
</reference>
<dbReference type="GO" id="GO:0005737">
    <property type="term" value="C:cytoplasm"/>
    <property type="evidence" value="ECO:0007669"/>
    <property type="project" value="UniProtKB-SubCell"/>
</dbReference>
<dbReference type="STRING" id="2340.JV46_05870"/>
<keyword evidence="4 11" id="KW-0808">Transferase</keyword>
<gene>
    <name evidence="11" type="primary">srkA</name>
    <name evidence="14" type="ORF">BOV88_11660</name>
    <name evidence="13" type="ORF">JV46_05870</name>
</gene>
<keyword evidence="9 11" id="KW-0460">Magnesium</keyword>
<comment type="catalytic activity">
    <reaction evidence="11">
        <text>L-seryl-[protein] + ATP = O-phospho-L-seryl-[protein] + ADP + H(+)</text>
        <dbReference type="Rhea" id="RHEA:17989"/>
        <dbReference type="Rhea" id="RHEA-COMP:9863"/>
        <dbReference type="Rhea" id="RHEA-COMP:11604"/>
        <dbReference type="ChEBI" id="CHEBI:15378"/>
        <dbReference type="ChEBI" id="CHEBI:29999"/>
        <dbReference type="ChEBI" id="CHEBI:30616"/>
        <dbReference type="ChEBI" id="CHEBI:83421"/>
        <dbReference type="ChEBI" id="CHEBI:456216"/>
        <dbReference type="EC" id="2.7.11.1"/>
    </reaction>
</comment>
<dbReference type="GO" id="GO:0004674">
    <property type="term" value="F:protein serine/threonine kinase activity"/>
    <property type="evidence" value="ECO:0007669"/>
    <property type="project" value="UniProtKB-UniRule"/>
</dbReference>
<dbReference type="PANTHER" id="PTHR39573:SF1">
    <property type="entry name" value="STRESS RESPONSE KINASE A"/>
    <property type="match status" value="1"/>
</dbReference>
<name>A0A0B0HCM6_SOVGS</name>
<dbReference type="HAMAP" id="MF_01497">
    <property type="entry name" value="SrkA_kinase"/>
    <property type="match status" value="1"/>
</dbReference>
<comment type="subunit">
    <text evidence="11">Monomer.</text>
</comment>
<keyword evidence="6 11" id="KW-0547">Nucleotide-binding</keyword>